<dbReference type="AlphaFoldDB" id="A0A2B7XVG4"/>
<gene>
    <name evidence="1" type="ORF">AJ80_06442</name>
</gene>
<dbReference type="EMBL" id="PDNA01000107">
    <property type="protein sequence ID" value="PGH13196.1"/>
    <property type="molecule type" value="Genomic_DNA"/>
</dbReference>
<accession>A0A2B7XVG4</accession>
<organism evidence="1 2">
    <name type="scientific">Polytolypa hystricis (strain UAMH7299)</name>
    <dbReference type="NCBI Taxonomy" id="1447883"/>
    <lineage>
        <taxon>Eukaryota</taxon>
        <taxon>Fungi</taxon>
        <taxon>Dikarya</taxon>
        <taxon>Ascomycota</taxon>
        <taxon>Pezizomycotina</taxon>
        <taxon>Eurotiomycetes</taxon>
        <taxon>Eurotiomycetidae</taxon>
        <taxon>Onygenales</taxon>
        <taxon>Onygenales incertae sedis</taxon>
        <taxon>Polytolypa</taxon>
    </lineage>
</organism>
<dbReference type="Proteomes" id="UP000224634">
    <property type="component" value="Unassembled WGS sequence"/>
</dbReference>
<evidence type="ECO:0000313" key="2">
    <source>
        <dbReference type="Proteomes" id="UP000224634"/>
    </source>
</evidence>
<keyword evidence="2" id="KW-1185">Reference proteome</keyword>
<reference evidence="1 2" key="1">
    <citation type="submission" date="2017-10" db="EMBL/GenBank/DDBJ databases">
        <title>Comparative genomics in systemic dimorphic fungi from Ajellomycetaceae.</title>
        <authorList>
            <person name="Munoz J.F."/>
            <person name="Mcewen J.G."/>
            <person name="Clay O.K."/>
            <person name="Cuomo C.A."/>
        </authorList>
    </citation>
    <scope>NUCLEOTIDE SEQUENCE [LARGE SCALE GENOMIC DNA]</scope>
    <source>
        <strain evidence="1 2">UAMH7299</strain>
    </source>
</reference>
<evidence type="ECO:0000313" key="1">
    <source>
        <dbReference type="EMBL" id="PGH13196.1"/>
    </source>
</evidence>
<comment type="caution">
    <text evidence="1">The sequence shown here is derived from an EMBL/GenBank/DDBJ whole genome shotgun (WGS) entry which is preliminary data.</text>
</comment>
<proteinExistence type="predicted"/>
<protein>
    <submittedName>
        <fullName evidence="1">Uncharacterized protein</fullName>
    </submittedName>
</protein>
<name>A0A2B7XVG4_POLH7</name>
<sequence>MSDEVVQTSKGRSTTAKKDSYSIRRWLEDHEPSSSSIDEILDACDRSFNETSDITILWVEPDQSIDLQHVGAWSAECK</sequence>